<reference evidence="16" key="3">
    <citation type="submission" date="2025-08" db="UniProtKB">
        <authorList>
            <consortium name="Ensembl"/>
        </authorList>
    </citation>
    <scope>IDENTIFICATION</scope>
</reference>
<evidence type="ECO:0000259" key="15">
    <source>
        <dbReference type="PROSITE" id="PS50268"/>
    </source>
</evidence>
<keyword evidence="4 13" id="KW-0812">Transmembrane</keyword>
<dbReference type="FunFam" id="2.60.40.60:FF:000001">
    <property type="entry name" value="Protocadherin alpha 2"/>
    <property type="match status" value="1"/>
</dbReference>
<dbReference type="FunFam" id="2.60.40.60:FF:000004">
    <property type="entry name" value="Protocadherin 1 gamma 2"/>
    <property type="match status" value="1"/>
</dbReference>
<dbReference type="InterPro" id="IPR020894">
    <property type="entry name" value="Cadherin_CS"/>
</dbReference>
<dbReference type="InterPro" id="IPR002126">
    <property type="entry name" value="Cadherin-like_dom"/>
</dbReference>
<reference evidence="17" key="1">
    <citation type="submission" date="2013-03" db="EMBL/GenBank/DDBJ databases">
        <authorList>
            <person name="Jeffery W."/>
            <person name="Warren W."/>
            <person name="Wilson R.K."/>
        </authorList>
    </citation>
    <scope>NUCLEOTIDE SEQUENCE</scope>
    <source>
        <strain evidence="17">female</strain>
    </source>
</reference>
<keyword evidence="3" id="KW-1003">Cell membrane</keyword>
<dbReference type="Pfam" id="PF16492">
    <property type="entry name" value="Cadherin_C_2"/>
    <property type="match status" value="1"/>
</dbReference>
<feature type="chain" id="PRO_5017324347" evidence="14">
    <location>
        <begin position="29"/>
        <end position="821"/>
    </location>
</feature>
<dbReference type="Pfam" id="PF08266">
    <property type="entry name" value="Cadherin_2"/>
    <property type="match status" value="1"/>
</dbReference>
<keyword evidence="17" id="KW-1185">Reference proteome</keyword>
<evidence type="ECO:0000313" key="16">
    <source>
        <dbReference type="Ensembl" id="ENSAMXP00000028138.1"/>
    </source>
</evidence>
<dbReference type="SUPFAM" id="SSF49313">
    <property type="entry name" value="Cadherin-like"/>
    <property type="match status" value="6"/>
</dbReference>
<keyword evidence="5 14" id="KW-0732">Signal</keyword>
<evidence type="ECO:0000256" key="14">
    <source>
        <dbReference type="SAM" id="SignalP"/>
    </source>
</evidence>
<dbReference type="SMART" id="SM00112">
    <property type="entry name" value="CA"/>
    <property type="match status" value="6"/>
</dbReference>
<name>A0A3B1IDY9_ASTMX</name>
<dbReference type="GO" id="GO:0007156">
    <property type="term" value="P:homophilic cell adhesion via plasma membrane adhesion molecules"/>
    <property type="evidence" value="ECO:0007669"/>
    <property type="project" value="InterPro"/>
</dbReference>
<organism evidence="16 17">
    <name type="scientific">Astyanax mexicanus</name>
    <name type="common">Blind cave fish</name>
    <name type="synonym">Astyanax fasciatus mexicanus</name>
    <dbReference type="NCBI Taxonomy" id="7994"/>
    <lineage>
        <taxon>Eukaryota</taxon>
        <taxon>Metazoa</taxon>
        <taxon>Chordata</taxon>
        <taxon>Craniata</taxon>
        <taxon>Vertebrata</taxon>
        <taxon>Euteleostomi</taxon>
        <taxon>Actinopterygii</taxon>
        <taxon>Neopterygii</taxon>
        <taxon>Teleostei</taxon>
        <taxon>Ostariophysi</taxon>
        <taxon>Characiformes</taxon>
        <taxon>Characoidei</taxon>
        <taxon>Acestrorhamphidae</taxon>
        <taxon>Acestrorhamphinae</taxon>
        <taxon>Astyanax</taxon>
    </lineage>
</organism>
<accession>A0A3B1IDY9</accession>
<dbReference type="InterPro" id="IPR050174">
    <property type="entry name" value="Protocadherin/Cadherin-CA"/>
</dbReference>
<keyword evidence="6" id="KW-0677">Repeat</keyword>
<dbReference type="InterPro" id="IPR032455">
    <property type="entry name" value="Cadherin_C"/>
</dbReference>
<dbReference type="PANTHER" id="PTHR24028:SF236">
    <property type="entry name" value="PROTOCADHERIN GAMMA-C3"/>
    <property type="match status" value="1"/>
</dbReference>
<dbReference type="GO" id="GO:0005886">
    <property type="term" value="C:plasma membrane"/>
    <property type="evidence" value="ECO:0007669"/>
    <property type="project" value="UniProtKB-SubCell"/>
</dbReference>
<evidence type="ECO:0000256" key="3">
    <source>
        <dbReference type="ARBA" id="ARBA00022475"/>
    </source>
</evidence>
<comment type="function">
    <text evidence="1">Potential calcium-dependent cell-adhesion protein. May be involved in the establishment and maintenance of specific neuronal connections in the brain.</text>
</comment>
<evidence type="ECO:0000256" key="6">
    <source>
        <dbReference type="ARBA" id="ARBA00022737"/>
    </source>
</evidence>
<dbReference type="FunFam" id="2.60.40.60:FF:000006">
    <property type="entry name" value="Protocadherin alpha 2"/>
    <property type="match status" value="1"/>
</dbReference>
<protein>
    <submittedName>
        <fullName evidence="16">Protocadherin 1 gamma 30</fullName>
    </submittedName>
</protein>
<dbReference type="FunFam" id="2.60.40.60:FF:000018">
    <property type="entry name" value="Protocadherin gamma c3"/>
    <property type="match status" value="1"/>
</dbReference>
<dbReference type="FunFam" id="2.60.40.60:FF:000129">
    <property type="entry name" value="protocadherin alpha-C2 isoform X1"/>
    <property type="match status" value="1"/>
</dbReference>
<keyword evidence="11" id="KW-0325">Glycoprotein</keyword>
<feature type="domain" description="Cadherin" evidence="15">
    <location>
        <begin position="358"/>
        <end position="454"/>
    </location>
</feature>
<feature type="transmembrane region" description="Helical" evidence="13">
    <location>
        <begin position="690"/>
        <end position="714"/>
    </location>
</feature>
<feature type="signal peptide" evidence="14">
    <location>
        <begin position="1"/>
        <end position="28"/>
    </location>
</feature>
<keyword evidence="10 13" id="KW-0472">Membrane</keyword>
<evidence type="ECO:0000256" key="10">
    <source>
        <dbReference type="ARBA" id="ARBA00023136"/>
    </source>
</evidence>
<evidence type="ECO:0000256" key="7">
    <source>
        <dbReference type="ARBA" id="ARBA00022837"/>
    </source>
</evidence>
<evidence type="ECO:0000256" key="12">
    <source>
        <dbReference type="PROSITE-ProRule" id="PRU00043"/>
    </source>
</evidence>
<dbReference type="InterPro" id="IPR013164">
    <property type="entry name" value="Cadherin_N"/>
</dbReference>
<dbReference type="PROSITE" id="PS50268">
    <property type="entry name" value="CADHERIN_2"/>
    <property type="match status" value="6"/>
</dbReference>
<evidence type="ECO:0000256" key="5">
    <source>
        <dbReference type="ARBA" id="ARBA00022729"/>
    </source>
</evidence>
<dbReference type="PANTHER" id="PTHR24028">
    <property type="entry name" value="CADHERIN-87A"/>
    <property type="match status" value="1"/>
</dbReference>
<dbReference type="InterPro" id="IPR015919">
    <property type="entry name" value="Cadherin-like_sf"/>
</dbReference>
<dbReference type="PRINTS" id="PR00205">
    <property type="entry name" value="CADHERIN"/>
</dbReference>
<evidence type="ECO:0000256" key="8">
    <source>
        <dbReference type="ARBA" id="ARBA00022889"/>
    </source>
</evidence>
<dbReference type="AlphaFoldDB" id="A0A3B1IDY9"/>
<keyword evidence="9 13" id="KW-1133">Transmembrane helix</keyword>
<evidence type="ECO:0000256" key="11">
    <source>
        <dbReference type="ARBA" id="ARBA00023180"/>
    </source>
</evidence>
<dbReference type="PROSITE" id="PS00232">
    <property type="entry name" value="CADHERIN_1"/>
    <property type="match status" value="3"/>
</dbReference>
<dbReference type="FunFam" id="2.60.40.60:FF:000002">
    <property type="entry name" value="Protocadherin alpha 2"/>
    <property type="match status" value="1"/>
</dbReference>
<feature type="domain" description="Cadherin" evidence="15">
    <location>
        <begin position="455"/>
        <end position="564"/>
    </location>
</feature>
<keyword evidence="7 12" id="KW-0106">Calcium</keyword>
<keyword evidence="8" id="KW-0130">Cell adhesion</keyword>
<evidence type="ECO:0000256" key="4">
    <source>
        <dbReference type="ARBA" id="ARBA00022692"/>
    </source>
</evidence>
<dbReference type="Pfam" id="PF00028">
    <property type="entry name" value="Cadherin"/>
    <property type="match status" value="5"/>
</dbReference>
<dbReference type="InParanoid" id="A0A3B1IDY9"/>
<proteinExistence type="predicted"/>
<evidence type="ECO:0000256" key="9">
    <source>
        <dbReference type="ARBA" id="ARBA00022989"/>
    </source>
</evidence>
<feature type="domain" description="Cadherin" evidence="15">
    <location>
        <begin position="579"/>
        <end position="679"/>
    </location>
</feature>
<evidence type="ECO:0000313" key="17">
    <source>
        <dbReference type="Proteomes" id="UP000018467"/>
    </source>
</evidence>
<reference evidence="16" key="4">
    <citation type="submission" date="2025-09" db="UniProtKB">
        <authorList>
            <consortium name="Ensembl"/>
        </authorList>
    </citation>
    <scope>IDENTIFICATION</scope>
</reference>
<comment type="subcellular location">
    <subcellularLocation>
        <location evidence="2">Cell membrane</location>
        <topology evidence="2">Single-pass type I membrane protein</topology>
    </subcellularLocation>
</comment>
<evidence type="ECO:0000256" key="1">
    <source>
        <dbReference type="ARBA" id="ARBA00003436"/>
    </source>
</evidence>
<dbReference type="GeneTree" id="ENSGT00940000164983"/>
<dbReference type="Ensembl" id="ENSAMXT00000052756.1">
    <property type="protein sequence ID" value="ENSAMXP00000028138.1"/>
    <property type="gene ID" value="ENSAMXG00000034526.1"/>
</dbReference>
<feature type="domain" description="Cadherin" evidence="15">
    <location>
        <begin position="26"/>
        <end position="132"/>
    </location>
</feature>
<dbReference type="Bgee" id="ENSAMXG00000034526">
    <property type="expression patterns" value="Expressed in brain and 3 other cell types or tissues"/>
</dbReference>
<evidence type="ECO:0000256" key="2">
    <source>
        <dbReference type="ARBA" id="ARBA00004251"/>
    </source>
</evidence>
<dbReference type="Proteomes" id="UP000018467">
    <property type="component" value="Unassembled WGS sequence"/>
</dbReference>
<sequence length="821" mass="90529">MRHKRRNDWKRAAFLLLGFVLLWNTVGAQIHYTIAEEVKEGSIVGNIAKDLGFDVSRVAKSKLRIASESSRQYFDVDTEKGELIVNGRIDRETLCGQAVNCLVPLQIIIEEPLQLHRVEIEIQDINDNAPNFHTKESVLKIAESAALGSRFPIESAEDPDSGKNSLKSYSLNSNEHFRLNVKALDGGRKVPELILDKPLDREKQLIHKLILTALDGGDPVRSGSTLLKIVVEDNNDNEPHFELQIYKASVQESAGIGSNVVTIKATDMDEGINGEIQYYFAAHTPDYVRKVFNVNPDSGEITVIGKLDHEGINSYTFDICAQDKGYPKLEGHSSVHIRVIDENDNPPEIILTSLPNPVPENATVGTVVALINVMDLDSGENGKVSLKIPKGFPFKLKSSFENHYSLITDSSLDRELNSEYNIEIVATDSGSPPLKTVKTINVTILDVNDNAPAFSQTSYNVYIKENNVAGSSLFSITALDSDVNNNAILTYSVVDSKVNDIPASSYFYINSENGTIYSMSSFDYEKVKRLTLIVQAKDHGSPSLSSNATLHVFILDQNDNAPSVIYPSAVMGSVSHQRMPRSAKPGHLVTKVTAVDADSGHNAWISYRLAEATDASLFSVNLHTGEVRTKRSLSEQEDSSQRLLIEIQDNGEPVQSTTVTVDVLIEDGFHEPISDYPKKSTDPNKKSGKITLYLIISLASVSLLCLMTFFMLLAKCARSSRGSSSCCIRRSDSGYKNPNRNLQIQLNTDGPIKYVEVLGGDMMSQSQSFGSYLSPMSEFSDFTLVKPSSTTDFTDTLNVLDASLPDSTWKFESQQTNFGLR</sequence>
<dbReference type="GO" id="GO:0009653">
    <property type="term" value="P:anatomical structure morphogenesis"/>
    <property type="evidence" value="ECO:0007669"/>
    <property type="project" value="UniProtKB-ARBA"/>
</dbReference>
<evidence type="ECO:0000256" key="13">
    <source>
        <dbReference type="SAM" id="Phobius"/>
    </source>
</evidence>
<dbReference type="Gene3D" id="2.60.40.60">
    <property type="entry name" value="Cadherins"/>
    <property type="match status" value="6"/>
</dbReference>
<reference evidence="17" key="2">
    <citation type="journal article" date="2014" name="Nat. Commun.">
        <title>The cavefish genome reveals candidate genes for eye loss.</title>
        <authorList>
            <person name="McGaugh S.E."/>
            <person name="Gross J.B."/>
            <person name="Aken B."/>
            <person name="Blin M."/>
            <person name="Borowsky R."/>
            <person name="Chalopin D."/>
            <person name="Hinaux H."/>
            <person name="Jeffery W.R."/>
            <person name="Keene A."/>
            <person name="Ma L."/>
            <person name="Minx P."/>
            <person name="Murphy D."/>
            <person name="O'Quin K.E."/>
            <person name="Retaux S."/>
            <person name="Rohner N."/>
            <person name="Searle S.M."/>
            <person name="Stahl B.A."/>
            <person name="Tabin C."/>
            <person name="Volff J.N."/>
            <person name="Yoshizawa M."/>
            <person name="Warren W.C."/>
        </authorList>
    </citation>
    <scope>NUCLEOTIDE SEQUENCE [LARGE SCALE GENOMIC DNA]</scope>
    <source>
        <strain evidence="17">female</strain>
    </source>
</reference>
<dbReference type="GO" id="GO:0005509">
    <property type="term" value="F:calcium ion binding"/>
    <property type="evidence" value="ECO:0007669"/>
    <property type="project" value="UniProtKB-UniRule"/>
</dbReference>
<feature type="domain" description="Cadherin" evidence="15">
    <location>
        <begin position="242"/>
        <end position="349"/>
    </location>
</feature>
<dbReference type="CDD" id="cd11304">
    <property type="entry name" value="Cadherin_repeat"/>
    <property type="match status" value="6"/>
</dbReference>
<feature type="domain" description="Cadherin" evidence="15">
    <location>
        <begin position="133"/>
        <end position="241"/>
    </location>
</feature>